<protein>
    <submittedName>
        <fullName evidence="4">Alpha/Beta hydrolase protein</fullName>
    </submittedName>
</protein>
<dbReference type="EMBL" id="JARJCM010000038">
    <property type="protein sequence ID" value="KAJ7037253.1"/>
    <property type="molecule type" value="Genomic_DNA"/>
</dbReference>
<feature type="domain" description="AB hydrolase-1" evidence="3">
    <location>
        <begin position="42"/>
        <end position="295"/>
    </location>
</feature>
<dbReference type="PANTHER" id="PTHR43798:SF33">
    <property type="entry name" value="HYDROLASE, PUTATIVE (AFU_ORTHOLOGUE AFUA_2G14860)-RELATED"/>
    <property type="match status" value="1"/>
</dbReference>
<dbReference type="InterPro" id="IPR005945">
    <property type="entry name" value="Pro_imino_pep"/>
</dbReference>
<dbReference type="InterPro" id="IPR050266">
    <property type="entry name" value="AB_hydrolase_sf"/>
</dbReference>
<name>A0AAD6X364_9AGAR</name>
<sequence>MSTTSLKVTEGETDFIVPAAEKPCKTWYKVIGDLHGPTSRRPLVALHGGPGVNHGYLLILSDLTKAHSIPLIVYDQIGNGNSTHLPEKMGDISFWTEQLFLDELANLLTHLGVKEYDILGHSWGGMFGSRHAATQPAGLKHLVLASTPASMGLWVKSQNALRAKLPQDVQDILDEHEKNGTTESEAYQAAVAVFYSRHLCTINPMPEPVAEGFGWIKKDPTVYLTMNGPTEFYITGPLKEWTMIQDAHKITVPTLLVNGRHDQAQDPVVAPFFHEIPHVKWANFAESSHMVHFEERKRYMEVVGNFLVDNKMEL</sequence>
<dbReference type="GO" id="GO:0006508">
    <property type="term" value="P:proteolysis"/>
    <property type="evidence" value="ECO:0007669"/>
    <property type="project" value="InterPro"/>
</dbReference>
<evidence type="ECO:0000256" key="2">
    <source>
        <dbReference type="ARBA" id="ARBA00022801"/>
    </source>
</evidence>
<dbReference type="InterPro" id="IPR002410">
    <property type="entry name" value="Peptidase_S33"/>
</dbReference>
<keyword evidence="6" id="KW-1185">Reference proteome</keyword>
<reference evidence="4" key="1">
    <citation type="submission" date="2023-03" db="EMBL/GenBank/DDBJ databases">
        <title>Massive genome expansion in bonnet fungi (Mycena s.s.) driven by repeated elements and novel gene families across ecological guilds.</title>
        <authorList>
            <consortium name="Lawrence Berkeley National Laboratory"/>
            <person name="Harder C.B."/>
            <person name="Miyauchi S."/>
            <person name="Viragh M."/>
            <person name="Kuo A."/>
            <person name="Thoen E."/>
            <person name="Andreopoulos B."/>
            <person name="Lu D."/>
            <person name="Skrede I."/>
            <person name="Drula E."/>
            <person name="Henrissat B."/>
            <person name="Morin E."/>
            <person name="Kohler A."/>
            <person name="Barry K."/>
            <person name="LaButti K."/>
            <person name="Morin E."/>
            <person name="Salamov A."/>
            <person name="Lipzen A."/>
            <person name="Mereny Z."/>
            <person name="Hegedus B."/>
            <person name="Baldrian P."/>
            <person name="Stursova M."/>
            <person name="Weitz H."/>
            <person name="Taylor A."/>
            <person name="Grigoriev I.V."/>
            <person name="Nagy L.G."/>
            <person name="Martin F."/>
            <person name="Kauserud H."/>
        </authorList>
    </citation>
    <scope>NUCLEOTIDE SEQUENCE</scope>
    <source>
        <strain evidence="4">CBHHK200</strain>
    </source>
</reference>
<dbReference type="PIRSF" id="PIRSF005539">
    <property type="entry name" value="Pept_S33_TRI_F1"/>
    <property type="match status" value="1"/>
</dbReference>
<organism evidence="4 6">
    <name type="scientific">Mycena alexandri</name>
    <dbReference type="NCBI Taxonomy" id="1745969"/>
    <lineage>
        <taxon>Eukaryota</taxon>
        <taxon>Fungi</taxon>
        <taxon>Dikarya</taxon>
        <taxon>Basidiomycota</taxon>
        <taxon>Agaricomycotina</taxon>
        <taxon>Agaricomycetes</taxon>
        <taxon>Agaricomycetidae</taxon>
        <taxon>Agaricales</taxon>
        <taxon>Marasmiineae</taxon>
        <taxon>Mycenaceae</taxon>
        <taxon>Mycena</taxon>
    </lineage>
</organism>
<dbReference type="InterPro" id="IPR029058">
    <property type="entry name" value="AB_hydrolase_fold"/>
</dbReference>
<accession>A0AAD6X364</accession>
<dbReference type="GO" id="GO:0008233">
    <property type="term" value="F:peptidase activity"/>
    <property type="evidence" value="ECO:0007669"/>
    <property type="project" value="InterPro"/>
</dbReference>
<dbReference type="SUPFAM" id="SSF53474">
    <property type="entry name" value="alpha/beta-Hydrolases"/>
    <property type="match status" value="1"/>
</dbReference>
<proteinExistence type="inferred from homology"/>
<dbReference type="Gene3D" id="3.40.50.1820">
    <property type="entry name" value="alpha/beta hydrolase"/>
    <property type="match status" value="1"/>
</dbReference>
<comment type="similarity">
    <text evidence="1">Belongs to the peptidase S33 family.</text>
</comment>
<evidence type="ECO:0000259" key="3">
    <source>
        <dbReference type="Pfam" id="PF00561"/>
    </source>
</evidence>
<keyword evidence="2 4" id="KW-0378">Hydrolase</keyword>
<dbReference type="GO" id="GO:0016020">
    <property type="term" value="C:membrane"/>
    <property type="evidence" value="ECO:0007669"/>
    <property type="project" value="TreeGrafter"/>
</dbReference>
<dbReference type="PANTHER" id="PTHR43798">
    <property type="entry name" value="MONOACYLGLYCEROL LIPASE"/>
    <property type="match status" value="1"/>
</dbReference>
<dbReference type="EMBL" id="JARJCM010000038">
    <property type="protein sequence ID" value="KAJ7037259.1"/>
    <property type="molecule type" value="Genomic_DNA"/>
</dbReference>
<gene>
    <name evidence="4" type="ORF">C8F04DRAFT_1093060</name>
    <name evidence="5" type="ORF">C8F04DRAFT_1393780</name>
</gene>
<dbReference type="InterPro" id="IPR000073">
    <property type="entry name" value="AB_hydrolase_1"/>
</dbReference>
<dbReference type="Pfam" id="PF00561">
    <property type="entry name" value="Abhydrolase_1"/>
    <property type="match status" value="1"/>
</dbReference>
<evidence type="ECO:0000313" key="6">
    <source>
        <dbReference type="Proteomes" id="UP001218188"/>
    </source>
</evidence>
<evidence type="ECO:0000256" key="1">
    <source>
        <dbReference type="ARBA" id="ARBA00010088"/>
    </source>
</evidence>
<comment type="caution">
    <text evidence="4">The sequence shown here is derived from an EMBL/GenBank/DDBJ whole genome shotgun (WGS) entry which is preliminary data.</text>
</comment>
<dbReference type="PRINTS" id="PR00793">
    <property type="entry name" value="PROAMNOPTASE"/>
</dbReference>
<evidence type="ECO:0000313" key="5">
    <source>
        <dbReference type="EMBL" id="KAJ7037259.1"/>
    </source>
</evidence>
<evidence type="ECO:0000313" key="4">
    <source>
        <dbReference type="EMBL" id="KAJ7037253.1"/>
    </source>
</evidence>
<dbReference type="NCBIfam" id="TIGR01250">
    <property type="entry name" value="pro_imino_pep_2"/>
    <property type="match status" value="1"/>
</dbReference>
<dbReference type="Proteomes" id="UP001218188">
    <property type="component" value="Unassembled WGS sequence"/>
</dbReference>
<dbReference type="AlphaFoldDB" id="A0AAD6X364"/>